<evidence type="ECO:0000256" key="2">
    <source>
        <dbReference type="ARBA" id="ARBA00006555"/>
    </source>
</evidence>
<dbReference type="InterPro" id="IPR037682">
    <property type="entry name" value="TonB_C"/>
</dbReference>
<evidence type="ECO:0000256" key="4">
    <source>
        <dbReference type="ARBA" id="ARBA00022475"/>
    </source>
</evidence>
<evidence type="ECO:0000256" key="3">
    <source>
        <dbReference type="ARBA" id="ARBA00022448"/>
    </source>
</evidence>
<feature type="compositionally biased region" description="Low complexity" evidence="11">
    <location>
        <begin position="53"/>
        <end position="69"/>
    </location>
</feature>
<dbReference type="Gene3D" id="3.30.1150.10">
    <property type="match status" value="1"/>
</dbReference>
<feature type="domain" description="TonB C-terminal" evidence="12">
    <location>
        <begin position="106"/>
        <end position="197"/>
    </location>
</feature>
<keyword evidence="4 10" id="KW-1003">Cell membrane</keyword>
<dbReference type="PANTHER" id="PTHR33446">
    <property type="entry name" value="PROTEIN TONB-RELATED"/>
    <property type="match status" value="1"/>
</dbReference>
<reference evidence="13" key="1">
    <citation type="submission" date="2016-04" db="EMBL/GenBank/DDBJ databases">
        <authorList>
            <person name="Evans L.H."/>
            <person name="Alamgir A."/>
            <person name="Owens N."/>
            <person name="Weber N.D."/>
            <person name="Virtaneva K."/>
            <person name="Barbian K."/>
            <person name="Babar A."/>
            <person name="Rosenke K."/>
        </authorList>
    </citation>
    <scope>NUCLEOTIDE SEQUENCE</scope>
    <source>
        <strain evidence="13">86</strain>
    </source>
</reference>
<dbReference type="GO" id="GO:0098797">
    <property type="term" value="C:plasma membrane protein complex"/>
    <property type="evidence" value="ECO:0007669"/>
    <property type="project" value="TreeGrafter"/>
</dbReference>
<dbReference type="EMBL" id="FLUO01000004">
    <property type="protein sequence ID" value="SBW12982.1"/>
    <property type="molecule type" value="Genomic_DNA"/>
</dbReference>
<accession>A0A212KMW8</accession>
<evidence type="ECO:0000256" key="8">
    <source>
        <dbReference type="ARBA" id="ARBA00022989"/>
    </source>
</evidence>
<dbReference type="InterPro" id="IPR006260">
    <property type="entry name" value="TonB/TolA_C"/>
</dbReference>
<evidence type="ECO:0000256" key="1">
    <source>
        <dbReference type="ARBA" id="ARBA00004383"/>
    </source>
</evidence>
<dbReference type="InterPro" id="IPR051045">
    <property type="entry name" value="TonB-dependent_transducer"/>
</dbReference>
<dbReference type="GO" id="GO:0031992">
    <property type="term" value="F:energy transducer activity"/>
    <property type="evidence" value="ECO:0007669"/>
    <property type="project" value="InterPro"/>
</dbReference>
<name>A0A212KMW8_9PROT</name>
<dbReference type="GO" id="GO:0030288">
    <property type="term" value="C:outer membrane-bounded periplasmic space"/>
    <property type="evidence" value="ECO:0007669"/>
    <property type="project" value="InterPro"/>
</dbReference>
<proteinExistence type="inferred from homology"/>
<evidence type="ECO:0000256" key="11">
    <source>
        <dbReference type="SAM" id="MobiDB-lite"/>
    </source>
</evidence>
<dbReference type="NCBIfam" id="TIGR01352">
    <property type="entry name" value="tonB_Cterm"/>
    <property type="match status" value="1"/>
</dbReference>
<gene>
    <name evidence="13" type="ORF">KL86APRO_40001</name>
</gene>
<comment type="similarity">
    <text evidence="2 10">Belongs to the TonB family.</text>
</comment>
<evidence type="ECO:0000259" key="12">
    <source>
        <dbReference type="PROSITE" id="PS52015"/>
    </source>
</evidence>
<keyword evidence="6" id="KW-0812">Transmembrane</keyword>
<dbReference type="PANTHER" id="PTHR33446:SF2">
    <property type="entry name" value="PROTEIN TONB"/>
    <property type="match status" value="1"/>
</dbReference>
<dbReference type="PROSITE" id="PS52015">
    <property type="entry name" value="TONB_CTD"/>
    <property type="match status" value="1"/>
</dbReference>
<dbReference type="PRINTS" id="PR01374">
    <property type="entry name" value="TONBPROTEIN"/>
</dbReference>
<comment type="subcellular location">
    <subcellularLocation>
        <location evidence="1 10">Cell inner membrane</location>
        <topology evidence="1 10">Single-pass membrane protein</topology>
        <orientation evidence="1 10">Periplasmic side</orientation>
    </subcellularLocation>
</comment>
<dbReference type="InterPro" id="IPR003538">
    <property type="entry name" value="TonB"/>
</dbReference>
<comment type="function">
    <text evidence="10">Interacts with outer membrane receptor proteins that carry out high-affinity binding and energy dependent uptake into the periplasmic space of specific substrates. It could act to transduce energy from the cytoplasmic membrane to specific energy-requiring processes in the outer membrane, resulting in the release into the periplasm of ligands bound by these outer membrane proteins.</text>
</comment>
<feature type="compositionally biased region" description="Basic and acidic residues" evidence="11">
    <location>
        <begin position="18"/>
        <end position="30"/>
    </location>
</feature>
<keyword evidence="7 10" id="KW-0653">Protein transport</keyword>
<feature type="compositionally biased region" description="Pro residues" evidence="11">
    <location>
        <begin position="32"/>
        <end position="52"/>
    </location>
</feature>
<organism evidence="13">
    <name type="scientific">uncultured Alphaproteobacteria bacterium</name>
    <dbReference type="NCBI Taxonomy" id="91750"/>
    <lineage>
        <taxon>Bacteria</taxon>
        <taxon>Pseudomonadati</taxon>
        <taxon>Pseudomonadota</taxon>
        <taxon>Alphaproteobacteria</taxon>
        <taxon>environmental samples</taxon>
    </lineage>
</organism>
<dbReference type="GO" id="GO:0055085">
    <property type="term" value="P:transmembrane transport"/>
    <property type="evidence" value="ECO:0007669"/>
    <property type="project" value="InterPro"/>
</dbReference>
<evidence type="ECO:0000313" key="13">
    <source>
        <dbReference type="EMBL" id="SBW12982.1"/>
    </source>
</evidence>
<keyword evidence="10" id="KW-0735">Signal-anchor</keyword>
<evidence type="ECO:0000256" key="7">
    <source>
        <dbReference type="ARBA" id="ARBA00022927"/>
    </source>
</evidence>
<keyword evidence="5 10" id="KW-0997">Cell inner membrane</keyword>
<dbReference type="GO" id="GO:0015031">
    <property type="term" value="P:protein transport"/>
    <property type="evidence" value="ECO:0007669"/>
    <property type="project" value="UniProtKB-UniRule"/>
</dbReference>
<feature type="region of interest" description="Disordered" evidence="11">
    <location>
        <begin position="1"/>
        <end position="81"/>
    </location>
</feature>
<dbReference type="AlphaFoldDB" id="A0A212KMW8"/>
<evidence type="ECO:0000256" key="9">
    <source>
        <dbReference type="ARBA" id="ARBA00023136"/>
    </source>
</evidence>
<dbReference type="SUPFAM" id="SSF74653">
    <property type="entry name" value="TolA/TonB C-terminal domain"/>
    <property type="match status" value="1"/>
</dbReference>
<keyword evidence="9" id="KW-0472">Membrane</keyword>
<dbReference type="GO" id="GO:0015891">
    <property type="term" value="P:siderophore transport"/>
    <property type="evidence" value="ECO:0007669"/>
    <property type="project" value="InterPro"/>
</dbReference>
<protein>
    <recommendedName>
        <fullName evidence="10">Protein TonB</fullName>
    </recommendedName>
</protein>
<evidence type="ECO:0000256" key="10">
    <source>
        <dbReference type="RuleBase" id="RU362123"/>
    </source>
</evidence>
<keyword evidence="3 10" id="KW-0813">Transport</keyword>
<sequence>MKPPPVVEPEVALPKPKPKPDPRPKPEKPKPKPVATPAPKPPPKPAETPQPAAPAAAPSASAPSAAAALGGTGGAAAAGLSEGSAGSPIAGRLGAGGVDAGTPLGRYKALVYHALWKNRRYPAVAQRMGYEGEVEVTFTIAADGGIRGVRVTRESGFGALDREADALLDRVRRFPPFPGDLQAQSLTFRIVIPFRLT</sequence>
<keyword evidence="8" id="KW-1133">Transmembrane helix</keyword>
<dbReference type="Pfam" id="PF03544">
    <property type="entry name" value="TonB_C"/>
    <property type="match status" value="1"/>
</dbReference>
<evidence type="ECO:0000256" key="5">
    <source>
        <dbReference type="ARBA" id="ARBA00022519"/>
    </source>
</evidence>
<evidence type="ECO:0000256" key="6">
    <source>
        <dbReference type="ARBA" id="ARBA00022692"/>
    </source>
</evidence>